<keyword evidence="7" id="KW-0812">Transmembrane</keyword>
<feature type="transmembrane region" description="Helical" evidence="7">
    <location>
        <begin position="20"/>
        <end position="40"/>
    </location>
</feature>
<keyword evidence="7" id="KW-0472">Membrane</keyword>
<organism evidence="8 9">
    <name type="scientific">Rhynchosporium agropyri</name>
    <dbReference type="NCBI Taxonomy" id="914238"/>
    <lineage>
        <taxon>Eukaryota</taxon>
        <taxon>Fungi</taxon>
        <taxon>Dikarya</taxon>
        <taxon>Ascomycota</taxon>
        <taxon>Pezizomycotina</taxon>
        <taxon>Leotiomycetes</taxon>
        <taxon>Helotiales</taxon>
        <taxon>Ploettnerulaceae</taxon>
        <taxon>Rhynchosporium</taxon>
    </lineage>
</organism>
<dbReference type="GO" id="GO:0004497">
    <property type="term" value="F:monooxygenase activity"/>
    <property type="evidence" value="ECO:0007669"/>
    <property type="project" value="UniProtKB-KW"/>
</dbReference>
<evidence type="ECO:0000256" key="5">
    <source>
        <dbReference type="PIRSR" id="PIRSR602401-1"/>
    </source>
</evidence>
<comment type="similarity">
    <text evidence="2 6">Belongs to the cytochrome P450 family.</text>
</comment>
<evidence type="ECO:0000256" key="2">
    <source>
        <dbReference type="ARBA" id="ARBA00010617"/>
    </source>
</evidence>
<sequence>MSSSFQLTQLLDFPNLSPNLLLFPISLATFATVYGVYYGLFHPLHKFPGPFLAKFCDLWRFRSAATGKSHLKAIELHQKYGPIVRIGPTTLSFAAPSYIPKIYGPGRGFHKSAFYNPFQGKVQNTIGYNLFTSRDPQFHASIKQPVAAAYGRANMIEYEPIVDSCIVKFVQRLIEEFDTKERVPCDLGSWFQYFAFDAIAEMTMGQSLGFLDQGIDINNMIHTLDARLDLIAPRSQMPWVDWLFEKNPLVSLFKPKSSGFFIFASRLVKERADELKILEKEGRRSGASLFIDRFLEAKKKYPDTVDDRTVGIYTTSNIMAGSDTIAIVLRTIVYMVLRHPDVQKKLLEELDSSELSSPVTWEESQKLPYTAAVVQEALRIHPPVGFGIERDVPPSGLLLDDGTIIPQGVQVSMNAWVLHQDPIFEADPTAFKPERWLKRDDESESDHKERIAAMERAWLPFGHGSRACMGKHISYLEMNKLVPTIFRELEFELCGGVDKEWKTRNSWFVRQCDMDCYIKKR</sequence>
<dbReference type="GO" id="GO:0008168">
    <property type="term" value="F:methyltransferase activity"/>
    <property type="evidence" value="ECO:0007669"/>
    <property type="project" value="UniProtKB-KW"/>
</dbReference>
<keyword evidence="9" id="KW-1185">Reference proteome</keyword>
<keyword evidence="7" id="KW-1133">Transmembrane helix</keyword>
<protein>
    <submittedName>
        <fullName evidence="8">Related to pisatin demethylase / cytochrome P450 monooxygenase</fullName>
    </submittedName>
</protein>
<dbReference type="Pfam" id="PF00067">
    <property type="entry name" value="p450"/>
    <property type="match status" value="1"/>
</dbReference>
<dbReference type="PANTHER" id="PTHR24305:SF232">
    <property type="entry name" value="P450, PUTATIVE (EUROFUNG)-RELATED"/>
    <property type="match status" value="1"/>
</dbReference>
<evidence type="ECO:0000256" key="6">
    <source>
        <dbReference type="RuleBase" id="RU000461"/>
    </source>
</evidence>
<dbReference type="InterPro" id="IPR001128">
    <property type="entry name" value="Cyt_P450"/>
</dbReference>
<dbReference type="PRINTS" id="PR00385">
    <property type="entry name" value="P450"/>
</dbReference>
<dbReference type="GO" id="GO:0020037">
    <property type="term" value="F:heme binding"/>
    <property type="evidence" value="ECO:0007669"/>
    <property type="project" value="InterPro"/>
</dbReference>
<dbReference type="Proteomes" id="UP000178912">
    <property type="component" value="Unassembled WGS sequence"/>
</dbReference>
<dbReference type="OrthoDB" id="3934656at2759"/>
<evidence type="ECO:0000256" key="7">
    <source>
        <dbReference type="SAM" id="Phobius"/>
    </source>
</evidence>
<evidence type="ECO:0000256" key="4">
    <source>
        <dbReference type="ARBA" id="ARBA00023004"/>
    </source>
</evidence>
<dbReference type="PROSITE" id="PS00086">
    <property type="entry name" value="CYTOCHROME_P450"/>
    <property type="match status" value="1"/>
</dbReference>
<dbReference type="GO" id="GO:0016705">
    <property type="term" value="F:oxidoreductase activity, acting on paired donors, with incorporation or reduction of molecular oxygen"/>
    <property type="evidence" value="ECO:0007669"/>
    <property type="project" value="InterPro"/>
</dbReference>
<dbReference type="PRINTS" id="PR00463">
    <property type="entry name" value="EP450I"/>
</dbReference>
<dbReference type="AlphaFoldDB" id="A0A1E1LQP7"/>
<dbReference type="SUPFAM" id="SSF48264">
    <property type="entry name" value="Cytochrome P450"/>
    <property type="match status" value="1"/>
</dbReference>
<reference evidence="9" key="1">
    <citation type="submission" date="2016-03" db="EMBL/GenBank/DDBJ databases">
        <authorList>
            <person name="Guldener U."/>
        </authorList>
    </citation>
    <scope>NUCLEOTIDE SEQUENCE [LARGE SCALE GENOMIC DNA]</scope>
    <source>
        <strain evidence="9">04CH-RAC-A.6.1</strain>
    </source>
</reference>
<dbReference type="GO" id="GO:0005506">
    <property type="term" value="F:iron ion binding"/>
    <property type="evidence" value="ECO:0007669"/>
    <property type="project" value="InterPro"/>
</dbReference>
<dbReference type="InterPro" id="IPR050121">
    <property type="entry name" value="Cytochrome_P450_monoxygenase"/>
</dbReference>
<evidence type="ECO:0000313" key="8">
    <source>
        <dbReference type="EMBL" id="CZT12189.1"/>
    </source>
</evidence>
<dbReference type="CDD" id="cd11060">
    <property type="entry name" value="CYP57A1-like"/>
    <property type="match status" value="1"/>
</dbReference>
<name>A0A1E1LQP7_9HELO</name>
<evidence type="ECO:0000256" key="3">
    <source>
        <dbReference type="ARBA" id="ARBA00022723"/>
    </source>
</evidence>
<dbReference type="InterPro" id="IPR036396">
    <property type="entry name" value="Cyt_P450_sf"/>
</dbReference>
<keyword evidence="4 5" id="KW-0408">Iron</keyword>
<keyword evidence="8" id="KW-0808">Transferase</keyword>
<keyword evidence="3 5" id="KW-0479">Metal-binding</keyword>
<keyword evidence="8" id="KW-0489">Methyltransferase</keyword>
<dbReference type="Gene3D" id="1.10.630.10">
    <property type="entry name" value="Cytochrome P450"/>
    <property type="match status" value="1"/>
</dbReference>
<dbReference type="EMBL" id="FJUX01000155">
    <property type="protein sequence ID" value="CZT12189.1"/>
    <property type="molecule type" value="Genomic_DNA"/>
</dbReference>
<feature type="binding site" description="axial binding residue" evidence="5">
    <location>
        <position position="468"/>
    </location>
    <ligand>
        <name>heme</name>
        <dbReference type="ChEBI" id="CHEBI:30413"/>
    </ligand>
    <ligandPart>
        <name>Fe</name>
        <dbReference type="ChEBI" id="CHEBI:18248"/>
    </ligandPart>
</feature>
<keyword evidence="6 8" id="KW-0503">Monooxygenase</keyword>
<evidence type="ECO:0000313" key="9">
    <source>
        <dbReference type="Proteomes" id="UP000178912"/>
    </source>
</evidence>
<dbReference type="InterPro" id="IPR002401">
    <property type="entry name" value="Cyt_P450_E_grp-I"/>
</dbReference>
<gene>
    <name evidence="8" type="ORF">RAG0_16108</name>
</gene>
<keyword evidence="6" id="KW-0560">Oxidoreductase</keyword>
<dbReference type="PANTHER" id="PTHR24305">
    <property type="entry name" value="CYTOCHROME P450"/>
    <property type="match status" value="1"/>
</dbReference>
<proteinExistence type="inferred from homology"/>
<keyword evidence="5 6" id="KW-0349">Heme</keyword>
<dbReference type="InterPro" id="IPR017972">
    <property type="entry name" value="Cyt_P450_CS"/>
</dbReference>
<accession>A0A1E1LQP7</accession>
<dbReference type="GO" id="GO:0032259">
    <property type="term" value="P:methylation"/>
    <property type="evidence" value="ECO:0007669"/>
    <property type="project" value="UniProtKB-KW"/>
</dbReference>
<comment type="cofactor">
    <cofactor evidence="1 5">
        <name>heme</name>
        <dbReference type="ChEBI" id="CHEBI:30413"/>
    </cofactor>
</comment>
<evidence type="ECO:0000256" key="1">
    <source>
        <dbReference type="ARBA" id="ARBA00001971"/>
    </source>
</evidence>